<dbReference type="RefSeq" id="WP_048691332.1">
    <property type="nucleotide sequence ID" value="NZ_KQ130487.1"/>
</dbReference>
<comment type="similarity">
    <text evidence="2">Belongs to the bacterial solute-binding protein 1 family.</text>
</comment>
<feature type="signal peptide" evidence="7">
    <location>
        <begin position="1"/>
        <end position="21"/>
    </location>
</feature>
<evidence type="ECO:0000256" key="4">
    <source>
        <dbReference type="ARBA" id="ARBA00022729"/>
    </source>
</evidence>
<evidence type="ECO:0000256" key="5">
    <source>
        <dbReference type="ARBA" id="ARBA00049629"/>
    </source>
</evidence>
<sequence length="410" mass="46669">MITTRTFCVLIFTLIMPYSFAADPERPSLELIHSWHITSEINALNILLNATQSDKSTLSPRFIHIQKNREYVSERIAHGYSPAISQWFAGPELNLMGELGVLNSLNQIAVEQNWGEIILPQILNDISHQGEYWALPINIHTRNMLWVDTKIFNQLNMTPPKTWREFLKIAPKIQASGYSPLSIGNTPRNRILLWNTIVLAQSSIDTYKKLMENQLTYKELNSLLTQSFKLLDKVKPFVNQYSFNAKAMAKRFANNEVALWLTGDWAKAELQHLGLELGKEFNCTMAPGNKDIALYGSDLFIFPRNNKISLDIIKDSFIKPIISEKVQIKYNLAKGSIPILRNIEMKVFDECAQLVASIIKKPNSLAPSFLSSSNDIVSFILETTIQDYWENNLTAAEVVEHLTKELIAVQ</sequence>
<reference evidence="8 9" key="1">
    <citation type="submission" date="2015-04" db="EMBL/GenBank/DDBJ databases">
        <title>Draft Genome Sequence of the Novel Agar-Digesting Marine Bacterium Q1.</title>
        <authorList>
            <person name="Li Y."/>
            <person name="Li D."/>
            <person name="Chen G."/>
            <person name="Du Z."/>
        </authorList>
    </citation>
    <scope>NUCLEOTIDE SEQUENCE [LARGE SCALE GENOMIC DNA]</scope>
    <source>
        <strain evidence="8 9">Q1</strain>
    </source>
</reference>
<evidence type="ECO:0000313" key="9">
    <source>
        <dbReference type="Proteomes" id="UP000037600"/>
    </source>
</evidence>
<keyword evidence="9" id="KW-1185">Reference proteome</keyword>
<dbReference type="AlphaFoldDB" id="A0A0J8GRZ3"/>
<keyword evidence="3" id="KW-0813">Transport</keyword>
<dbReference type="STRING" id="1513271.XM47_07630"/>
<comment type="caution">
    <text evidence="8">The sequence shown here is derived from an EMBL/GenBank/DDBJ whole genome shotgun (WGS) entry which is preliminary data.</text>
</comment>
<evidence type="ECO:0000256" key="6">
    <source>
        <dbReference type="ARBA" id="ARBA00049753"/>
    </source>
</evidence>
<dbReference type="Proteomes" id="UP000037600">
    <property type="component" value="Unassembled WGS sequence"/>
</dbReference>
<dbReference type="SUPFAM" id="SSF53850">
    <property type="entry name" value="Periplasmic binding protein-like II"/>
    <property type="match status" value="1"/>
</dbReference>
<proteinExistence type="inferred from homology"/>
<protein>
    <recommendedName>
        <fullName evidence="6">Probable sugar-binding periplasmic protein</fullName>
    </recommendedName>
</protein>
<dbReference type="PANTHER" id="PTHR43649:SF28">
    <property type="entry name" value="BINDING PROTEIN COMPONENT OF ABC SUGAR TRANSPORTER-RELATED"/>
    <property type="match status" value="1"/>
</dbReference>
<dbReference type="GO" id="GO:0042597">
    <property type="term" value="C:periplasmic space"/>
    <property type="evidence" value="ECO:0007669"/>
    <property type="project" value="UniProtKB-SubCell"/>
</dbReference>
<keyword evidence="4 7" id="KW-0732">Signal</keyword>
<accession>A0A0J8GRZ3</accession>
<comment type="function">
    <text evidence="5">Part of a binding-protein-dependent transport system for a sugar.</text>
</comment>
<dbReference type="Gene3D" id="3.40.190.10">
    <property type="entry name" value="Periplasmic binding protein-like II"/>
    <property type="match status" value="2"/>
</dbReference>
<dbReference type="InterPro" id="IPR006059">
    <property type="entry name" value="SBP"/>
</dbReference>
<dbReference type="PANTHER" id="PTHR43649">
    <property type="entry name" value="ARABINOSE-BINDING PROTEIN-RELATED"/>
    <property type="match status" value="1"/>
</dbReference>
<dbReference type="InterPro" id="IPR050490">
    <property type="entry name" value="Bact_solute-bd_prot1"/>
</dbReference>
<evidence type="ECO:0000256" key="3">
    <source>
        <dbReference type="ARBA" id="ARBA00022448"/>
    </source>
</evidence>
<dbReference type="EMBL" id="LAZL01000010">
    <property type="protein sequence ID" value="KMT65565.1"/>
    <property type="molecule type" value="Genomic_DNA"/>
</dbReference>
<evidence type="ECO:0000313" key="8">
    <source>
        <dbReference type="EMBL" id="KMT65565.1"/>
    </source>
</evidence>
<evidence type="ECO:0000256" key="2">
    <source>
        <dbReference type="ARBA" id="ARBA00008520"/>
    </source>
</evidence>
<evidence type="ECO:0000256" key="1">
    <source>
        <dbReference type="ARBA" id="ARBA00004418"/>
    </source>
</evidence>
<dbReference type="Pfam" id="PF13416">
    <property type="entry name" value="SBP_bac_8"/>
    <property type="match status" value="1"/>
</dbReference>
<evidence type="ECO:0000256" key="7">
    <source>
        <dbReference type="SAM" id="SignalP"/>
    </source>
</evidence>
<comment type="subcellular location">
    <subcellularLocation>
        <location evidence="1">Periplasm</location>
    </subcellularLocation>
</comment>
<organism evidence="8 9">
    <name type="scientific">Catenovulum maritimum</name>
    <dbReference type="NCBI Taxonomy" id="1513271"/>
    <lineage>
        <taxon>Bacteria</taxon>
        <taxon>Pseudomonadati</taxon>
        <taxon>Pseudomonadota</taxon>
        <taxon>Gammaproteobacteria</taxon>
        <taxon>Alteromonadales</taxon>
        <taxon>Alteromonadaceae</taxon>
        <taxon>Catenovulum</taxon>
    </lineage>
</organism>
<gene>
    <name evidence="8" type="ORF">XM47_07630</name>
</gene>
<feature type="chain" id="PRO_5005298698" description="Probable sugar-binding periplasmic protein" evidence="7">
    <location>
        <begin position="22"/>
        <end position="410"/>
    </location>
</feature>
<name>A0A0J8GRZ3_9ALTE</name>